<dbReference type="GO" id="GO:0016209">
    <property type="term" value="F:antioxidant activity"/>
    <property type="evidence" value="ECO:0007669"/>
    <property type="project" value="InterPro"/>
</dbReference>
<evidence type="ECO:0000259" key="1">
    <source>
        <dbReference type="PROSITE" id="PS51352"/>
    </source>
</evidence>
<dbReference type="EMBL" id="UOFY01000031">
    <property type="protein sequence ID" value="VAX09038.1"/>
    <property type="molecule type" value="Genomic_DNA"/>
</dbReference>
<dbReference type="InterPro" id="IPR000866">
    <property type="entry name" value="AhpC/TSA"/>
</dbReference>
<protein>
    <recommendedName>
        <fullName evidence="1">Thioredoxin domain-containing protein</fullName>
    </recommendedName>
</protein>
<dbReference type="AlphaFoldDB" id="A0A3B1BC99"/>
<dbReference type="GO" id="GO:0016491">
    <property type="term" value="F:oxidoreductase activity"/>
    <property type="evidence" value="ECO:0007669"/>
    <property type="project" value="InterPro"/>
</dbReference>
<reference evidence="2" key="1">
    <citation type="submission" date="2018-06" db="EMBL/GenBank/DDBJ databases">
        <authorList>
            <person name="Zhirakovskaya E."/>
        </authorList>
    </citation>
    <scope>NUCLEOTIDE SEQUENCE</scope>
</reference>
<sequence length="183" mass="19879">MSFVKSCFIALVLLMLVACDDLKDNFNPSSDDLRPVVDAGSDGSSVSQAAPDFTIPDTLGNLTTMSTELSGADGIVLYFTMWCPICDSHMSHMRVNIIPNYPTVKFYFVDYVSGSISVSRSAQISNGYTGSDYIVLVDTVQIALDLYKGTMGTTIVIDRNGIVSMNEDYKDGVRLNTALSELP</sequence>
<dbReference type="PROSITE" id="PS51257">
    <property type="entry name" value="PROKAR_LIPOPROTEIN"/>
    <property type="match status" value="1"/>
</dbReference>
<organism evidence="2">
    <name type="scientific">hydrothermal vent metagenome</name>
    <dbReference type="NCBI Taxonomy" id="652676"/>
    <lineage>
        <taxon>unclassified sequences</taxon>
        <taxon>metagenomes</taxon>
        <taxon>ecological metagenomes</taxon>
    </lineage>
</organism>
<dbReference type="PROSITE" id="PS51352">
    <property type="entry name" value="THIOREDOXIN_2"/>
    <property type="match status" value="1"/>
</dbReference>
<gene>
    <name evidence="2" type="ORF">MNBD_GAMMA25-111</name>
</gene>
<dbReference type="InterPro" id="IPR036249">
    <property type="entry name" value="Thioredoxin-like_sf"/>
</dbReference>
<feature type="domain" description="Thioredoxin" evidence="1">
    <location>
        <begin position="44"/>
        <end position="183"/>
    </location>
</feature>
<proteinExistence type="predicted"/>
<accession>A0A3B1BC99</accession>
<dbReference type="Gene3D" id="3.40.30.10">
    <property type="entry name" value="Glutaredoxin"/>
    <property type="match status" value="1"/>
</dbReference>
<name>A0A3B1BC99_9ZZZZ</name>
<dbReference type="SUPFAM" id="SSF52833">
    <property type="entry name" value="Thioredoxin-like"/>
    <property type="match status" value="1"/>
</dbReference>
<evidence type="ECO:0000313" key="2">
    <source>
        <dbReference type="EMBL" id="VAX09038.1"/>
    </source>
</evidence>
<dbReference type="InterPro" id="IPR013766">
    <property type="entry name" value="Thioredoxin_domain"/>
</dbReference>
<dbReference type="Pfam" id="PF00578">
    <property type="entry name" value="AhpC-TSA"/>
    <property type="match status" value="1"/>
</dbReference>